<comment type="caution">
    <text evidence="1">The sequence shown here is derived from an EMBL/GenBank/DDBJ whole genome shotgun (WGS) entry which is preliminary data.</text>
</comment>
<gene>
    <name evidence="1" type="ORF">L6164_019002</name>
</gene>
<dbReference type="Proteomes" id="UP000828941">
    <property type="component" value="Chromosome 7"/>
</dbReference>
<keyword evidence="2" id="KW-1185">Reference proteome</keyword>
<organism evidence="1 2">
    <name type="scientific">Bauhinia variegata</name>
    <name type="common">Purple orchid tree</name>
    <name type="synonym">Phanera variegata</name>
    <dbReference type="NCBI Taxonomy" id="167791"/>
    <lineage>
        <taxon>Eukaryota</taxon>
        <taxon>Viridiplantae</taxon>
        <taxon>Streptophyta</taxon>
        <taxon>Embryophyta</taxon>
        <taxon>Tracheophyta</taxon>
        <taxon>Spermatophyta</taxon>
        <taxon>Magnoliopsida</taxon>
        <taxon>eudicotyledons</taxon>
        <taxon>Gunneridae</taxon>
        <taxon>Pentapetalae</taxon>
        <taxon>rosids</taxon>
        <taxon>fabids</taxon>
        <taxon>Fabales</taxon>
        <taxon>Fabaceae</taxon>
        <taxon>Cercidoideae</taxon>
        <taxon>Cercideae</taxon>
        <taxon>Bauhiniinae</taxon>
        <taxon>Bauhinia</taxon>
    </lineage>
</organism>
<sequence>MRTPSFGRCKSSSEVCNYWREFELPEDFEMSSPHGFGSRGGREEPLRLSSIKSRIRRKFPWMRSKSWRTSSPSNIIVEDPVITAHNARRIIAKHERKRSNVQR</sequence>
<proteinExistence type="predicted"/>
<evidence type="ECO:0000313" key="1">
    <source>
        <dbReference type="EMBL" id="KAI4334292.1"/>
    </source>
</evidence>
<accession>A0ACB9NED2</accession>
<reference evidence="1 2" key="1">
    <citation type="journal article" date="2022" name="DNA Res.">
        <title>Chromosomal-level genome assembly of the orchid tree Bauhinia variegata (Leguminosae; Cercidoideae) supports the allotetraploid origin hypothesis of Bauhinia.</title>
        <authorList>
            <person name="Zhong Y."/>
            <person name="Chen Y."/>
            <person name="Zheng D."/>
            <person name="Pang J."/>
            <person name="Liu Y."/>
            <person name="Luo S."/>
            <person name="Meng S."/>
            <person name="Qian L."/>
            <person name="Wei D."/>
            <person name="Dai S."/>
            <person name="Zhou R."/>
        </authorList>
    </citation>
    <scope>NUCLEOTIDE SEQUENCE [LARGE SCALE GENOMIC DNA]</scope>
    <source>
        <strain evidence="1">BV-YZ2020</strain>
    </source>
</reference>
<evidence type="ECO:0000313" key="2">
    <source>
        <dbReference type="Proteomes" id="UP000828941"/>
    </source>
</evidence>
<protein>
    <submittedName>
        <fullName evidence="1">Uncharacterized protein</fullName>
    </submittedName>
</protein>
<name>A0ACB9NED2_BAUVA</name>
<dbReference type="EMBL" id="CM039432">
    <property type="protein sequence ID" value="KAI4334292.1"/>
    <property type="molecule type" value="Genomic_DNA"/>
</dbReference>